<gene>
    <name evidence="2" type="ORF">ESCAB7627_3366</name>
</gene>
<proteinExistence type="predicted"/>
<evidence type="ECO:0000313" key="3">
    <source>
        <dbReference type="Proteomes" id="UP000003042"/>
    </source>
</evidence>
<dbReference type="AlphaFoldDB" id="A0ABC9NN72"/>
<evidence type="ECO:0000313" key="2">
    <source>
        <dbReference type="EMBL" id="EDS91532.1"/>
    </source>
</evidence>
<accession>A0ABC9NN72</accession>
<dbReference type="Proteomes" id="UP000003042">
    <property type="component" value="Unassembled WGS sequence"/>
</dbReference>
<keyword evidence="1" id="KW-0812">Transmembrane</keyword>
<name>A0ABC9NN72_ESCAT</name>
<comment type="caution">
    <text evidence="2">The sequence shown here is derived from an EMBL/GenBank/DDBJ whole genome shotgun (WGS) entry which is preliminary data.</text>
</comment>
<feature type="transmembrane region" description="Helical" evidence="1">
    <location>
        <begin position="14"/>
        <end position="36"/>
    </location>
</feature>
<organism evidence="2 3">
    <name type="scientific">Escherichia albertii (strain TW07627)</name>
    <dbReference type="NCBI Taxonomy" id="502347"/>
    <lineage>
        <taxon>Bacteria</taxon>
        <taxon>Pseudomonadati</taxon>
        <taxon>Pseudomonadota</taxon>
        <taxon>Gammaproteobacteria</taxon>
        <taxon>Enterobacterales</taxon>
        <taxon>Enterobacteriaceae</taxon>
        <taxon>Escherichia</taxon>
    </lineage>
</organism>
<evidence type="ECO:0000256" key="1">
    <source>
        <dbReference type="SAM" id="Phobius"/>
    </source>
</evidence>
<protein>
    <submittedName>
        <fullName evidence="2">Uncharacterized protein</fullName>
    </submittedName>
</protein>
<reference evidence="2 3" key="1">
    <citation type="submission" date="2008-02" db="EMBL/GenBank/DDBJ databases">
        <title>Annotation of Escherichia albertii TW07627.</title>
        <authorList>
            <person name="Sutton G."/>
            <person name="Whittam T.S."/>
            <person name="Sebastian Y."/>
        </authorList>
    </citation>
    <scope>NUCLEOTIDE SEQUENCE [LARGE SCALE GENOMIC DNA]</scope>
    <source>
        <strain evidence="2 3">TW07627</strain>
    </source>
</reference>
<keyword evidence="1" id="KW-1133">Transmembrane helix</keyword>
<dbReference type="EMBL" id="ABKX01000006">
    <property type="protein sequence ID" value="EDS91532.1"/>
    <property type="molecule type" value="Genomic_DNA"/>
</dbReference>
<keyword evidence="1" id="KW-0472">Membrane</keyword>
<sequence length="37" mass="4229">MVILSGNSHYVKDAVVPLLHLIRFLYSLLFVFVVVII</sequence>